<organism evidence="3 4">
    <name type="scientific">Rugosimonospora africana</name>
    <dbReference type="NCBI Taxonomy" id="556532"/>
    <lineage>
        <taxon>Bacteria</taxon>
        <taxon>Bacillati</taxon>
        <taxon>Actinomycetota</taxon>
        <taxon>Actinomycetes</taxon>
        <taxon>Micromonosporales</taxon>
        <taxon>Micromonosporaceae</taxon>
        <taxon>Rugosimonospora</taxon>
    </lineage>
</organism>
<keyword evidence="4" id="KW-1185">Reference proteome</keyword>
<feature type="domain" description="Aminoglycoside phosphotransferase" evidence="2">
    <location>
        <begin position="123"/>
        <end position="172"/>
    </location>
</feature>
<dbReference type="Gene3D" id="3.90.1200.10">
    <property type="match status" value="1"/>
</dbReference>
<dbReference type="Pfam" id="PF01636">
    <property type="entry name" value="APH"/>
    <property type="match status" value="1"/>
</dbReference>
<dbReference type="InterPro" id="IPR011009">
    <property type="entry name" value="Kinase-like_dom_sf"/>
</dbReference>
<evidence type="ECO:0000259" key="2">
    <source>
        <dbReference type="Pfam" id="PF01636"/>
    </source>
</evidence>
<comment type="caution">
    <text evidence="3">The sequence shown here is derived from an EMBL/GenBank/DDBJ whole genome shotgun (WGS) entry which is preliminary data.</text>
</comment>
<feature type="region of interest" description="Disordered" evidence="1">
    <location>
        <begin position="1"/>
        <end position="22"/>
    </location>
</feature>
<evidence type="ECO:0000256" key="1">
    <source>
        <dbReference type="SAM" id="MobiDB-lite"/>
    </source>
</evidence>
<dbReference type="EMBL" id="BONZ01000086">
    <property type="protein sequence ID" value="GIH19896.1"/>
    <property type="molecule type" value="Genomic_DNA"/>
</dbReference>
<dbReference type="AlphaFoldDB" id="A0A8J3R4I0"/>
<gene>
    <name evidence="3" type="primary">tfxG_2</name>
    <name evidence="3" type="ORF">Raf01_80680</name>
</gene>
<evidence type="ECO:0000313" key="3">
    <source>
        <dbReference type="EMBL" id="GIH19896.1"/>
    </source>
</evidence>
<dbReference type="Proteomes" id="UP000642748">
    <property type="component" value="Unassembled WGS sequence"/>
</dbReference>
<proteinExistence type="predicted"/>
<evidence type="ECO:0000313" key="4">
    <source>
        <dbReference type="Proteomes" id="UP000642748"/>
    </source>
</evidence>
<name>A0A8J3R4I0_9ACTN</name>
<protein>
    <submittedName>
        <fullName evidence="3">Trifolitoxin immunity protein</fullName>
    </submittedName>
</protein>
<accession>A0A8J3R4I0</accession>
<dbReference type="InterPro" id="IPR002575">
    <property type="entry name" value="Aminoglycoside_PTrfase"/>
</dbReference>
<reference evidence="3" key="1">
    <citation type="submission" date="2021-01" db="EMBL/GenBank/DDBJ databases">
        <title>Whole genome shotgun sequence of Rugosimonospora africana NBRC 104875.</title>
        <authorList>
            <person name="Komaki H."/>
            <person name="Tamura T."/>
        </authorList>
    </citation>
    <scope>NUCLEOTIDE SEQUENCE</scope>
    <source>
        <strain evidence="3">NBRC 104875</strain>
    </source>
</reference>
<dbReference type="RefSeq" id="WP_203923337.1">
    <property type="nucleotide sequence ID" value="NZ_BONZ01000086.1"/>
</dbReference>
<sequence>MDHPSSVEPLSAPDGGPSQVIRRGDTIRRPAGAWTGTVHALLRHLERVGFTACPTVIGDGIDADGNQVLSYVEGSLVHPHAWSDESVWRVGRMLRDLHVATASFRPPADARWHPWWMHDDGPGSVITHCDAGPWNIIARDGQPVAFIDWELAGPADRLDEIAGTAWWNAQLHDDDVAQRQNLPDPPARARQLRLFLDGYELPRADRSGLVDRLIEVAIRNCAAEAVQARVTPESVDPSPLWALAWRARAASWMIRHRSLLDNAVRA</sequence>
<dbReference type="SUPFAM" id="SSF56112">
    <property type="entry name" value="Protein kinase-like (PK-like)"/>
    <property type="match status" value="1"/>
</dbReference>